<keyword evidence="3" id="KW-1185">Reference proteome</keyword>
<reference evidence="2" key="2">
    <citation type="journal article" date="2023" name="IMA Fungus">
        <title>Comparative genomic study of the Penicillium genus elucidates a diverse pangenome and 15 lateral gene transfer events.</title>
        <authorList>
            <person name="Petersen C."/>
            <person name="Sorensen T."/>
            <person name="Nielsen M.R."/>
            <person name="Sondergaard T.E."/>
            <person name="Sorensen J.L."/>
            <person name="Fitzpatrick D.A."/>
            <person name="Frisvad J.C."/>
            <person name="Nielsen K.L."/>
        </authorList>
    </citation>
    <scope>NUCLEOTIDE SEQUENCE</scope>
    <source>
        <strain evidence="2">IBT 19713</strain>
    </source>
</reference>
<dbReference type="GeneID" id="83202024"/>
<gene>
    <name evidence="2" type="ORF">N7468_005424</name>
</gene>
<reference evidence="2" key="1">
    <citation type="submission" date="2022-11" db="EMBL/GenBank/DDBJ databases">
        <authorList>
            <person name="Petersen C."/>
        </authorList>
    </citation>
    <scope>NUCLEOTIDE SEQUENCE</scope>
    <source>
        <strain evidence="2">IBT 19713</strain>
    </source>
</reference>
<dbReference type="EMBL" id="JAPQKS010000004">
    <property type="protein sequence ID" value="KAJ5232468.1"/>
    <property type="molecule type" value="Genomic_DNA"/>
</dbReference>
<sequence>MDPAKKTPRLDVPAPSPEGPRDQGPRAPLNPRMNQSLQICAMETSEARDLVLPRSSRLSSEELPCRYLLTLESWPLNTSYYLLVRTPEANVLSSVVLMG</sequence>
<feature type="region of interest" description="Disordered" evidence="1">
    <location>
        <begin position="1"/>
        <end position="31"/>
    </location>
</feature>
<evidence type="ECO:0000256" key="1">
    <source>
        <dbReference type="SAM" id="MobiDB-lite"/>
    </source>
</evidence>
<protein>
    <submittedName>
        <fullName evidence="2">Uncharacterized protein</fullName>
    </submittedName>
</protein>
<dbReference type="Proteomes" id="UP001150941">
    <property type="component" value="Unassembled WGS sequence"/>
</dbReference>
<comment type="caution">
    <text evidence="2">The sequence shown here is derived from an EMBL/GenBank/DDBJ whole genome shotgun (WGS) entry which is preliminary data.</text>
</comment>
<evidence type="ECO:0000313" key="3">
    <source>
        <dbReference type="Proteomes" id="UP001150941"/>
    </source>
</evidence>
<evidence type="ECO:0000313" key="2">
    <source>
        <dbReference type="EMBL" id="KAJ5232468.1"/>
    </source>
</evidence>
<organism evidence="2 3">
    <name type="scientific">Penicillium chermesinum</name>
    <dbReference type="NCBI Taxonomy" id="63820"/>
    <lineage>
        <taxon>Eukaryota</taxon>
        <taxon>Fungi</taxon>
        <taxon>Dikarya</taxon>
        <taxon>Ascomycota</taxon>
        <taxon>Pezizomycotina</taxon>
        <taxon>Eurotiomycetes</taxon>
        <taxon>Eurotiomycetidae</taxon>
        <taxon>Eurotiales</taxon>
        <taxon>Aspergillaceae</taxon>
        <taxon>Penicillium</taxon>
    </lineage>
</organism>
<proteinExistence type="predicted"/>
<accession>A0A9W9P1U7</accession>
<dbReference type="RefSeq" id="XP_058330461.1">
    <property type="nucleotide sequence ID" value="XM_058474721.1"/>
</dbReference>
<dbReference type="AlphaFoldDB" id="A0A9W9P1U7"/>
<name>A0A9W9P1U7_9EURO</name>